<comment type="catalytic activity">
    <reaction evidence="1 14">
        <text>alpha-D-galactose 1-phosphate + UDP-alpha-D-glucose = alpha-D-glucose 1-phosphate + UDP-alpha-D-galactose</text>
        <dbReference type="Rhea" id="RHEA:13989"/>
        <dbReference type="ChEBI" id="CHEBI:58336"/>
        <dbReference type="ChEBI" id="CHEBI:58601"/>
        <dbReference type="ChEBI" id="CHEBI:58885"/>
        <dbReference type="ChEBI" id="CHEBI:66914"/>
        <dbReference type="EC" id="2.7.7.12"/>
    </reaction>
</comment>
<dbReference type="EC" id="2.7.7.12" evidence="14"/>
<feature type="domain" description="Galactose-1-phosphate uridyl transferase C-terminal" evidence="16">
    <location>
        <begin position="179"/>
        <end position="280"/>
    </location>
</feature>
<keyword evidence="18" id="KW-1185">Reference proteome</keyword>
<feature type="binding site" description="in other chain" evidence="12">
    <location>
        <position position="149"/>
    </location>
    <ligand>
        <name>UDP-alpha-D-glucose</name>
        <dbReference type="ChEBI" id="CHEBI:58885"/>
        <note>ligand shared between dimeric partners</note>
    </ligand>
</feature>
<evidence type="ECO:0000256" key="13">
    <source>
        <dbReference type="PIRSR" id="PIRSR000808-4"/>
    </source>
</evidence>
<evidence type="ECO:0000259" key="15">
    <source>
        <dbReference type="Pfam" id="PF01087"/>
    </source>
</evidence>
<evidence type="ECO:0000256" key="4">
    <source>
        <dbReference type="ARBA" id="ARBA00010951"/>
    </source>
</evidence>
<evidence type="ECO:0000313" key="18">
    <source>
        <dbReference type="Proteomes" id="UP000565754"/>
    </source>
</evidence>
<dbReference type="PIRSF" id="PIRSF000808">
    <property type="entry name" value="GalT"/>
    <property type="match status" value="1"/>
</dbReference>
<gene>
    <name evidence="17" type="primary">Galt</name>
    <name evidence="17" type="ORF">OENOEN_R02644</name>
</gene>
<proteinExistence type="inferred from homology"/>
<evidence type="ECO:0000256" key="11">
    <source>
        <dbReference type="PIRSR" id="PIRSR000808-1"/>
    </source>
</evidence>
<evidence type="ECO:0000256" key="1">
    <source>
        <dbReference type="ARBA" id="ARBA00001107"/>
    </source>
</evidence>
<dbReference type="InterPro" id="IPR005850">
    <property type="entry name" value="GalP_Utransf_C"/>
</dbReference>
<feature type="binding site" description="in other chain" evidence="12">
    <location>
        <position position="349"/>
    </location>
    <ligand>
        <name>UDP-alpha-D-glucose</name>
        <dbReference type="ChEBI" id="CHEBI:58885"/>
        <note>ligand shared between dimeric partners</note>
    </ligand>
</feature>
<dbReference type="Pfam" id="PF02744">
    <property type="entry name" value="GalP_UDP_tr_C"/>
    <property type="match status" value="2"/>
</dbReference>
<dbReference type="PROSITE" id="PS00117">
    <property type="entry name" value="GAL_P_UDP_TRANSF_I"/>
    <property type="match status" value="1"/>
</dbReference>
<sequence>RPAEHQHVRYNPLRDDWVLVSAHRVKRPWQGQLEKPPPEDVPRWDPKNPLCPGATRANGEVNPNYEGTFVFPNDFPALQPDAPEPDDSDHPLFRAAPARGVCKVMCFHPWSDLTLPLMSLPEIRAVIDAWAELATELGASYPWVQIFENKGAMMGCSNPHPHCQVWASSFLPNEACLEDRTQRQHLSQHGVPMLLEYAEQEAGRKERLVVENADWLVVVPYWATWPYQTLLLPRRHVCRLQDLSDSEKDSLASIMQRLLIKYDNLFEVSFPYSMGWHGECRGSASLPSTSLPLPAVLTVPLPPAGAPTGPYLQEDCRHWQLHAHYYPPLLRSATVRKFMVGYEMLAQAQRDLTPEQAAERLRSLPEVHYKKRAE</sequence>
<evidence type="ECO:0000256" key="5">
    <source>
        <dbReference type="ARBA" id="ARBA00022679"/>
    </source>
</evidence>
<dbReference type="FunFam" id="3.30.428.10:FF:000002">
    <property type="entry name" value="Galactose-1-phosphate uridylyltransferase"/>
    <property type="match status" value="1"/>
</dbReference>
<comment type="pathway">
    <text evidence="3 14">Carbohydrate metabolism; galactose metabolism.</text>
</comment>
<dbReference type="GO" id="GO:0005737">
    <property type="term" value="C:cytoplasm"/>
    <property type="evidence" value="ECO:0007669"/>
    <property type="project" value="TreeGrafter"/>
</dbReference>
<dbReference type="GO" id="GO:0033499">
    <property type="term" value="P:galactose catabolic process via UDP-galactose, Leloir pathway"/>
    <property type="evidence" value="ECO:0007669"/>
    <property type="project" value="TreeGrafter"/>
</dbReference>
<protein>
    <recommendedName>
        <fullName evidence="14">Galactose-1-phosphate uridylyltransferase</fullName>
        <ecNumber evidence="14">2.7.7.12</ecNumber>
    </recommendedName>
</protein>
<feature type="binding site" evidence="12">
    <location>
        <begin position="24"/>
        <end position="27"/>
    </location>
    <ligand>
        <name>UDP-alpha-D-glucose</name>
        <dbReference type="ChEBI" id="CHEBI:58885"/>
        <note>ligand shared between dimeric partners</note>
    </ligand>
</feature>
<feature type="binding site" evidence="12">
    <location>
        <begin position="337"/>
        <end position="338"/>
    </location>
    <ligand>
        <name>UDP-alpha-D-glucose</name>
        <dbReference type="ChEBI" id="CHEBI:58885"/>
        <note>ligand shared between dimeric partners</note>
    </ligand>
</feature>
<dbReference type="UniPathway" id="UPA00214"/>
<feature type="binding site" evidence="13">
    <location>
        <position position="324"/>
    </location>
    <ligand>
        <name>Fe cation</name>
        <dbReference type="ChEBI" id="CHEBI:24875"/>
    </ligand>
</feature>
<dbReference type="Pfam" id="PF01087">
    <property type="entry name" value="GalP_UDP_transf"/>
    <property type="match status" value="1"/>
</dbReference>
<keyword evidence="6 14" id="KW-0548">Nucleotidyltransferase</keyword>
<keyword evidence="10 14" id="KW-0119">Carbohydrate metabolism</keyword>
<feature type="domain" description="Galactose-1-phosphate uridyl transferase C-terminal" evidence="16">
    <location>
        <begin position="305"/>
        <end position="372"/>
    </location>
</feature>
<evidence type="ECO:0000256" key="8">
    <source>
        <dbReference type="ARBA" id="ARBA00022833"/>
    </source>
</evidence>
<dbReference type="CDD" id="cd00608">
    <property type="entry name" value="GalT"/>
    <property type="match status" value="1"/>
</dbReference>
<comment type="cofactor">
    <cofactor evidence="2">
        <name>Zn(2+)</name>
        <dbReference type="ChEBI" id="CHEBI:29105"/>
    </cofactor>
</comment>
<dbReference type="PANTHER" id="PTHR11943:SF1">
    <property type="entry name" value="GALACTOSE-1-PHOSPHATE URIDYLYLTRANSFERASE"/>
    <property type="match status" value="1"/>
</dbReference>
<name>A0A7L1DZ86_OENON</name>
<evidence type="ECO:0000256" key="9">
    <source>
        <dbReference type="ARBA" id="ARBA00023144"/>
    </source>
</evidence>
<dbReference type="NCBIfam" id="TIGR00209">
    <property type="entry name" value="galT_1"/>
    <property type="match status" value="2"/>
</dbReference>
<evidence type="ECO:0000256" key="7">
    <source>
        <dbReference type="ARBA" id="ARBA00022723"/>
    </source>
</evidence>
<dbReference type="InterPro" id="IPR036265">
    <property type="entry name" value="HIT-like_sf"/>
</dbReference>
<keyword evidence="5 14" id="KW-0808">Transferase</keyword>
<dbReference type="InterPro" id="IPR005849">
    <property type="entry name" value="GalP_Utransf_N"/>
</dbReference>
<feature type="binding site" description="in other chain" evidence="12">
    <location>
        <begin position="73"/>
        <end position="74"/>
    </location>
    <ligand>
        <name>UDP-alpha-D-glucose</name>
        <dbReference type="ChEBI" id="CHEBI:58885"/>
        <note>ligand shared between dimeric partners</note>
    </ligand>
</feature>
<feature type="domain" description="Galactose-1-phosphate uridyl transferase N-terminal" evidence="15">
    <location>
        <begin position="4"/>
        <end position="172"/>
    </location>
</feature>
<keyword evidence="7 13" id="KW-0479">Metal-binding</keyword>
<dbReference type="EMBL" id="VXBF01003833">
    <property type="protein sequence ID" value="NXM82433.1"/>
    <property type="molecule type" value="Genomic_DNA"/>
</dbReference>
<evidence type="ECO:0000256" key="10">
    <source>
        <dbReference type="ARBA" id="ARBA00023277"/>
    </source>
</evidence>
<feature type="binding site" evidence="13">
    <location>
        <position position="322"/>
    </location>
    <ligand>
        <name>Fe cation</name>
        <dbReference type="ChEBI" id="CHEBI:24875"/>
    </ligand>
</feature>
<feature type="binding site" description="in other chain" evidence="12">
    <location>
        <position position="164"/>
    </location>
    <ligand>
        <name>UDP-alpha-D-glucose</name>
        <dbReference type="ChEBI" id="CHEBI:58885"/>
        <note>ligand shared between dimeric partners</note>
    </ligand>
</feature>
<evidence type="ECO:0000256" key="3">
    <source>
        <dbReference type="ARBA" id="ARBA00004947"/>
    </source>
</evidence>
<dbReference type="GO" id="GO:0008270">
    <property type="term" value="F:zinc ion binding"/>
    <property type="evidence" value="ECO:0007669"/>
    <property type="project" value="InterPro"/>
</dbReference>
<dbReference type="Gene3D" id="3.30.428.10">
    <property type="entry name" value="HIT-like"/>
    <property type="match status" value="2"/>
</dbReference>
<keyword evidence="8" id="KW-0862">Zinc</keyword>
<feature type="binding site" description="in other chain" evidence="12">
    <location>
        <begin position="155"/>
        <end position="157"/>
    </location>
    <ligand>
        <name>UDP-alpha-D-glucose</name>
        <dbReference type="ChEBI" id="CHEBI:58885"/>
        <note>ligand shared between dimeric partners</note>
    </ligand>
</feature>
<dbReference type="InterPro" id="IPR019779">
    <property type="entry name" value="GalP_UDPtransf1_His-AS"/>
</dbReference>
<feature type="binding site" evidence="13">
    <location>
        <position position="277"/>
    </location>
    <ligand>
        <name>Fe cation</name>
        <dbReference type="ChEBI" id="CHEBI:24875"/>
    </ligand>
</feature>
<keyword evidence="9 14" id="KW-0299">Galactose metabolism</keyword>
<comment type="caution">
    <text evidence="17">The sequence shown here is derived from an EMBL/GenBank/DDBJ whole genome shotgun (WGS) entry which is preliminary data.</text>
</comment>
<evidence type="ECO:0000256" key="12">
    <source>
        <dbReference type="PIRSR" id="PIRSR000808-2"/>
    </source>
</evidence>
<dbReference type="InterPro" id="IPR001937">
    <property type="entry name" value="GalP_UDPtransf1"/>
</dbReference>
<comment type="cofactor">
    <cofactor evidence="13">
        <name>Fe cation</name>
        <dbReference type="ChEBI" id="CHEBI:24875"/>
    </cofactor>
    <text evidence="13">Binds 1 Fe cation per subunit.</text>
</comment>
<evidence type="ECO:0000256" key="2">
    <source>
        <dbReference type="ARBA" id="ARBA00001947"/>
    </source>
</evidence>
<evidence type="ECO:0000256" key="14">
    <source>
        <dbReference type="RuleBase" id="RU000506"/>
    </source>
</evidence>
<dbReference type="PANTHER" id="PTHR11943">
    <property type="entry name" value="GALACTOSE-1-PHOSPHATE URIDYLYLTRANSFERASE"/>
    <property type="match status" value="1"/>
</dbReference>
<organism evidence="17 18">
    <name type="scientific">Oenanthe oenanthe</name>
    <name type="common">Northern wheatear</name>
    <dbReference type="NCBI Taxonomy" id="279966"/>
    <lineage>
        <taxon>Eukaryota</taxon>
        <taxon>Metazoa</taxon>
        <taxon>Chordata</taxon>
        <taxon>Craniata</taxon>
        <taxon>Vertebrata</taxon>
        <taxon>Euteleostomi</taxon>
        <taxon>Archelosauria</taxon>
        <taxon>Archosauria</taxon>
        <taxon>Dinosauria</taxon>
        <taxon>Saurischia</taxon>
        <taxon>Theropoda</taxon>
        <taxon>Coelurosauria</taxon>
        <taxon>Aves</taxon>
        <taxon>Neognathae</taxon>
        <taxon>Neoaves</taxon>
        <taxon>Telluraves</taxon>
        <taxon>Australaves</taxon>
        <taxon>Passeriformes</taxon>
        <taxon>Muscicapidae</taxon>
        <taxon>Oenanthe</taxon>
    </lineage>
</organism>
<evidence type="ECO:0000256" key="6">
    <source>
        <dbReference type="ARBA" id="ARBA00022695"/>
    </source>
</evidence>
<feature type="binding site" evidence="13">
    <location>
        <position position="178"/>
    </location>
    <ligand>
        <name>Fe cation</name>
        <dbReference type="ChEBI" id="CHEBI:24875"/>
    </ligand>
</feature>
<comment type="similarity">
    <text evidence="4 14">Belongs to the galactose-1-phosphate uridylyltransferase type 1 family.</text>
</comment>
<keyword evidence="13" id="KW-0408">Iron</keyword>
<feature type="non-terminal residue" evidence="17">
    <location>
        <position position="374"/>
    </location>
</feature>
<dbReference type="GO" id="GO:0008108">
    <property type="term" value="F:UDP-glucose:hexose-1-phosphate uridylyltransferase activity"/>
    <property type="evidence" value="ECO:0007669"/>
    <property type="project" value="UniProtKB-EC"/>
</dbReference>
<accession>A0A7L1DZ86</accession>
<evidence type="ECO:0000313" key="17">
    <source>
        <dbReference type="EMBL" id="NXM82433.1"/>
    </source>
</evidence>
<dbReference type="AlphaFoldDB" id="A0A7L1DZ86"/>
<feature type="binding site" evidence="12">
    <location>
        <begin position="342"/>
        <end position="343"/>
    </location>
    <ligand>
        <name>UDP-alpha-D-glucose</name>
        <dbReference type="ChEBI" id="CHEBI:58885"/>
        <note>ligand shared between dimeric partners</note>
    </ligand>
</feature>
<dbReference type="Proteomes" id="UP000565754">
    <property type="component" value="Unassembled WGS sequence"/>
</dbReference>
<feature type="non-terminal residue" evidence="17">
    <location>
        <position position="1"/>
    </location>
</feature>
<evidence type="ECO:0000259" key="16">
    <source>
        <dbReference type="Pfam" id="PF02744"/>
    </source>
</evidence>
<feature type="binding site" description="in other chain" evidence="12">
    <location>
        <position position="57"/>
    </location>
    <ligand>
        <name>UDP-alpha-D-glucose</name>
        <dbReference type="ChEBI" id="CHEBI:58885"/>
        <note>ligand shared between dimeric partners</note>
    </ligand>
</feature>
<dbReference type="SUPFAM" id="SSF54197">
    <property type="entry name" value="HIT-like"/>
    <property type="match status" value="2"/>
</dbReference>
<reference evidence="17 18" key="1">
    <citation type="submission" date="2019-09" db="EMBL/GenBank/DDBJ databases">
        <title>Bird 10,000 Genomes (B10K) Project - Family phase.</title>
        <authorList>
            <person name="Zhang G."/>
        </authorList>
    </citation>
    <scope>NUCLEOTIDE SEQUENCE [LARGE SCALE GENOMIC DNA]</scope>
    <source>
        <strain evidence="17">B10K-DU-001-74</strain>
        <tissue evidence="17">Muscle</tissue>
    </source>
</reference>
<feature type="active site" description="Tele-UMP-histidine intermediate" evidence="11">
    <location>
        <position position="162"/>
    </location>
</feature>
<dbReference type="NCBIfam" id="NF008724">
    <property type="entry name" value="PRK11720.1"/>
    <property type="match status" value="1"/>
</dbReference>